<dbReference type="InterPro" id="IPR016897">
    <property type="entry name" value="SKP1"/>
</dbReference>
<dbReference type="EnsemblPlants" id="Pp3c1_36090V3.9">
    <property type="protein sequence ID" value="Pp3c1_36090V3.9"/>
    <property type="gene ID" value="Pp3c1_36090"/>
</dbReference>
<dbReference type="GO" id="GO:0031146">
    <property type="term" value="P:SCF-dependent proteasomal ubiquitin-dependent protein catabolic process"/>
    <property type="evidence" value="ECO:0000318"/>
    <property type="project" value="GO_Central"/>
</dbReference>
<dbReference type="GO" id="GO:0005634">
    <property type="term" value="C:nucleus"/>
    <property type="evidence" value="ECO:0000318"/>
    <property type="project" value="GO_Central"/>
</dbReference>
<reference evidence="7 8" key="2">
    <citation type="journal article" date="2018" name="Plant J.">
        <title>The Physcomitrella patens chromosome-scale assembly reveals moss genome structure and evolution.</title>
        <authorList>
            <person name="Lang D."/>
            <person name="Ullrich K.K."/>
            <person name="Murat F."/>
            <person name="Fuchs J."/>
            <person name="Jenkins J."/>
            <person name="Haas F.B."/>
            <person name="Piednoel M."/>
            <person name="Gundlach H."/>
            <person name="Van Bel M."/>
            <person name="Meyberg R."/>
            <person name="Vives C."/>
            <person name="Morata J."/>
            <person name="Symeonidi A."/>
            <person name="Hiss M."/>
            <person name="Muchero W."/>
            <person name="Kamisugi Y."/>
            <person name="Saleh O."/>
            <person name="Blanc G."/>
            <person name="Decker E.L."/>
            <person name="van Gessel N."/>
            <person name="Grimwood J."/>
            <person name="Hayes R.D."/>
            <person name="Graham S.W."/>
            <person name="Gunter L.E."/>
            <person name="McDaniel S.F."/>
            <person name="Hoernstein S.N.W."/>
            <person name="Larsson A."/>
            <person name="Li F.W."/>
            <person name="Perroud P.F."/>
            <person name="Phillips J."/>
            <person name="Ranjan P."/>
            <person name="Rokshar D.S."/>
            <person name="Rothfels C.J."/>
            <person name="Schneider L."/>
            <person name="Shu S."/>
            <person name="Stevenson D.W."/>
            <person name="Thummler F."/>
            <person name="Tillich M."/>
            <person name="Villarreal Aguilar J.C."/>
            <person name="Widiez T."/>
            <person name="Wong G.K."/>
            <person name="Wymore A."/>
            <person name="Zhang Y."/>
            <person name="Zimmer A.D."/>
            <person name="Quatrano R.S."/>
            <person name="Mayer K.F.X."/>
            <person name="Goodstein D."/>
            <person name="Casacuberta J.M."/>
            <person name="Vandepoele K."/>
            <person name="Reski R."/>
            <person name="Cuming A.C."/>
            <person name="Tuskan G.A."/>
            <person name="Maumus F."/>
            <person name="Salse J."/>
            <person name="Schmutz J."/>
            <person name="Rensing S.A."/>
        </authorList>
    </citation>
    <scope>NUCLEOTIDE SEQUENCE [LARGE SCALE GENOMIC DNA]</scope>
    <source>
        <strain evidence="7 8">cv. Gransden 2004</strain>
    </source>
</reference>
<evidence type="ECO:0000259" key="6">
    <source>
        <dbReference type="Pfam" id="PF03931"/>
    </source>
</evidence>
<dbReference type="InterPro" id="IPR036296">
    <property type="entry name" value="SKP1-like_dim_sf"/>
</dbReference>
<evidence type="ECO:0000256" key="1">
    <source>
        <dbReference type="ARBA" id="ARBA00004906"/>
    </source>
</evidence>
<comment type="subunit">
    <text evidence="4">Part of a SCF (SKP1-cullin-F-box) protein ligase complex.</text>
</comment>
<dbReference type="PIRSF" id="PIRSF028729">
    <property type="entry name" value="E3_ubiquit_lig_SCF_Skp"/>
    <property type="match status" value="1"/>
</dbReference>
<dbReference type="CDD" id="cd18322">
    <property type="entry name" value="BTB_POZ_SKP1"/>
    <property type="match status" value="1"/>
</dbReference>
<dbReference type="InParanoid" id="A0A7I4BXC9"/>
<dbReference type="AlphaFoldDB" id="A0A7I4BXC9"/>
<dbReference type="SMART" id="SM00512">
    <property type="entry name" value="Skp1"/>
    <property type="match status" value="1"/>
</dbReference>
<dbReference type="PANTHER" id="PTHR11165">
    <property type="entry name" value="SKP1"/>
    <property type="match status" value="1"/>
</dbReference>
<evidence type="ECO:0000259" key="5">
    <source>
        <dbReference type="Pfam" id="PF01466"/>
    </source>
</evidence>
<dbReference type="GO" id="GO:0009867">
    <property type="term" value="P:jasmonic acid mediated signaling pathway"/>
    <property type="evidence" value="ECO:0007669"/>
    <property type="project" value="UniProtKB-ARBA"/>
</dbReference>
<dbReference type="SUPFAM" id="SSF81382">
    <property type="entry name" value="Skp1 dimerisation domain-like"/>
    <property type="match status" value="1"/>
</dbReference>
<evidence type="ECO:0000256" key="3">
    <source>
        <dbReference type="ARBA" id="ARBA00022786"/>
    </source>
</evidence>
<dbReference type="Proteomes" id="UP000006727">
    <property type="component" value="Chromosome 1"/>
</dbReference>
<keyword evidence="3 4" id="KW-0833">Ubl conjugation pathway</keyword>
<dbReference type="EMBL" id="ABEU02000001">
    <property type="status" value="NOT_ANNOTATED_CDS"/>
    <property type="molecule type" value="Genomic_DNA"/>
</dbReference>
<dbReference type="Gene3D" id="3.30.710.10">
    <property type="entry name" value="Potassium Channel Kv1.1, Chain A"/>
    <property type="match status" value="1"/>
</dbReference>
<reference evidence="7 8" key="1">
    <citation type="journal article" date="2008" name="Science">
        <title>The Physcomitrella genome reveals evolutionary insights into the conquest of land by plants.</title>
        <authorList>
            <person name="Rensing S."/>
            <person name="Lang D."/>
            <person name="Zimmer A."/>
            <person name="Terry A."/>
            <person name="Salamov A."/>
            <person name="Shapiro H."/>
            <person name="Nishiyama T."/>
            <person name="Perroud P.-F."/>
            <person name="Lindquist E."/>
            <person name="Kamisugi Y."/>
            <person name="Tanahashi T."/>
            <person name="Sakakibara K."/>
            <person name="Fujita T."/>
            <person name="Oishi K."/>
            <person name="Shin-I T."/>
            <person name="Kuroki Y."/>
            <person name="Toyoda A."/>
            <person name="Suzuki Y."/>
            <person name="Hashimoto A."/>
            <person name="Yamaguchi K."/>
            <person name="Sugano A."/>
            <person name="Kohara Y."/>
            <person name="Fujiyama A."/>
            <person name="Anterola A."/>
            <person name="Aoki S."/>
            <person name="Ashton N."/>
            <person name="Barbazuk W.B."/>
            <person name="Barker E."/>
            <person name="Bennetzen J."/>
            <person name="Bezanilla M."/>
            <person name="Blankenship R."/>
            <person name="Cho S.H."/>
            <person name="Dutcher S."/>
            <person name="Estelle M."/>
            <person name="Fawcett J.A."/>
            <person name="Gundlach H."/>
            <person name="Hanada K."/>
            <person name="Heyl A."/>
            <person name="Hicks K.A."/>
            <person name="Hugh J."/>
            <person name="Lohr M."/>
            <person name="Mayer K."/>
            <person name="Melkozernov A."/>
            <person name="Murata T."/>
            <person name="Nelson D."/>
            <person name="Pils B."/>
            <person name="Prigge M."/>
            <person name="Reiss B."/>
            <person name="Renner T."/>
            <person name="Rombauts S."/>
            <person name="Rushton P."/>
            <person name="Sanderfoot A."/>
            <person name="Schween G."/>
            <person name="Shiu S.-H."/>
            <person name="Stueber K."/>
            <person name="Theodoulou F.L."/>
            <person name="Tu H."/>
            <person name="Van de Peer Y."/>
            <person name="Verrier P.J."/>
            <person name="Waters E."/>
            <person name="Wood A."/>
            <person name="Yang L."/>
            <person name="Cove D."/>
            <person name="Cuming A."/>
            <person name="Hasebe M."/>
            <person name="Lucas S."/>
            <person name="Mishler D.B."/>
            <person name="Reski R."/>
            <person name="Grigoriev I."/>
            <person name="Quatrano R.S."/>
            <person name="Boore J.L."/>
        </authorList>
    </citation>
    <scope>NUCLEOTIDE SEQUENCE [LARGE SCALE GENOMIC DNA]</scope>
    <source>
        <strain evidence="7 8">cv. Gransden 2004</strain>
    </source>
</reference>
<evidence type="ECO:0000256" key="2">
    <source>
        <dbReference type="ARBA" id="ARBA00009993"/>
    </source>
</evidence>
<proteinExistence type="inferred from homology"/>
<evidence type="ECO:0000313" key="7">
    <source>
        <dbReference type="EnsemblPlants" id="Pp3c1_36090V3.9"/>
    </source>
</evidence>
<evidence type="ECO:0000313" key="8">
    <source>
        <dbReference type="Proteomes" id="UP000006727"/>
    </source>
</evidence>
<keyword evidence="8" id="KW-1185">Reference proteome</keyword>
<dbReference type="InterPro" id="IPR001232">
    <property type="entry name" value="SKP1-like"/>
</dbReference>
<dbReference type="SUPFAM" id="SSF54695">
    <property type="entry name" value="POZ domain"/>
    <property type="match status" value="1"/>
</dbReference>
<dbReference type="Gramene" id="Pp3c1_36090V3.9">
    <property type="protein sequence ID" value="Pp3c1_36090V3.9"/>
    <property type="gene ID" value="Pp3c1_36090"/>
</dbReference>
<feature type="domain" description="SKP1 component POZ" evidence="6">
    <location>
        <begin position="21"/>
        <end position="79"/>
    </location>
</feature>
<dbReference type="Pfam" id="PF03931">
    <property type="entry name" value="Skp1_POZ"/>
    <property type="match status" value="1"/>
</dbReference>
<dbReference type="InterPro" id="IPR011333">
    <property type="entry name" value="SKP1/BTB/POZ_sf"/>
</dbReference>
<gene>
    <name evidence="7" type="primary">LOC112281671</name>
</gene>
<comment type="similarity">
    <text evidence="2 4">Belongs to the SKP1 family.</text>
</comment>
<dbReference type="GO" id="GO:0005737">
    <property type="term" value="C:cytoplasm"/>
    <property type="evidence" value="ECO:0000318"/>
    <property type="project" value="GO_Central"/>
</dbReference>
<feature type="domain" description="SKP1 component dimerisation" evidence="5">
    <location>
        <begin position="124"/>
        <end position="171"/>
    </location>
</feature>
<organism evidence="7 8">
    <name type="scientific">Physcomitrium patens</name>
    <name type="common">Spreading-leaved earth moss</name>
    <name type="synonym">Physcomitrella patens</name>
    <dbReference type="NCBI Taxonomy" id="3218"/>
    <lineage>
        <taxon>Eukaryota</taxon>
        <taxon>Viridiplantae</taxon>
        <taxon>Streptophyta</taxon>
        <taxon>Embryophyta</taxon>
        <taxon>Bryophyta</taxon>
        <taxon>Bryophytina</taxon>
        <taxon>Bryopsida</taxon>
        <taxon>Funariidae</taxon>
        <taxon>Funariales</taxon>
        <taxon>Funariaceae</taxon>
        <taxon>Physcomitrium</taxon>
    </lineage>
</organism>
<comment type="pathway">
    <text evidence="1 4">Protein modification; protein ubiquitination.</text>
</comment>
<name>A0A7I4BXC9_PHYPA</name>
<sequence length="173" mass="19959">MHAYNYMQMHFQGSPNMAEKRVKLISSDNDEFEVDEAVAFESETLRNMIQDTGTNVPISIPNVSSDILAKVLEYCSYHAETMETHDDKPPITDAQIREWDADFVDVHPATLYSLILAANYLNIKNLLDLICQAVANNIRGKTAVEIRKILHIQDDFTYEEEMEIRRETKWAFD</sequence>
<reference evidence="7" key="3">
    <citation type="submission" date="2020-12" db="UniProtKB">
        <authorList>
            <consortium name="EnsemblPlants"/>
        </authorList>
    </citation>
    <scope>IDENTIFICATION</scope>
</reference>
<dbReference type="InterPro" id="IPR016072">
    <property type="entry name" value="Skp1_comp_dimer"/>
</dbReference>
<accession>A0A7I4BXC9</accession>
<protein>
    <recommendedName>
        <fullName evidence="4">SKP1-like protein</fullName>
    </recommendedName>
</protein>
<dbReference type="FunFam" id="3.30.710.10:FF:000133">
    <property type="entry name" value="Suppressor of kinetochore protein 1"/>
    <property type="match status" value="1"/>
</dbReference>
<dbReference type="InterPro" id="IPR016073">
    <property type="entry name" value="Skp1_comp_POZ"/>
</dbReference>
<dbReference type="Pfam" id="PF01466">
    <property type="entry name" value="Skp1"/>
    <property type="match status" value="1"/>
</dbReference>
<evidence type="ECO:0000256" key="4">
    <source>
        <dbReference type="PIRNR" id="PIRNR028729"/>
    </source>
</evidence>
<dbReference type="GO" id="GO:0016567">
    <property type="term" value="P:protein ubiquitination"/>
    <property type="evidence" value="ECO:0007669"/>
    <property type="project" value="UniProtKB-UniRule"/>
</dbReference>
<dbReference type="GO" id="GO:0097602">
    <property type="term" value="F:cullin family protein binding"/>
    <property type="evidence" value="ECO:0000318"/>
    <property type="project" value="GO_Central"/>
</dbReference>
<dbReference type="UniPathway" id="UPA00143"/>
<comment type="function">
    <text evidence="4">Involved in ubiquitination and subsequent proteasomal degradation of target proteins. Together with CUL1, RBX1 and a F-box protein, it forms a SCF E3 ubiquitin ligase complex. The functional specificity of this complex depends on the type of F-box protein. In the SCF complex, it serves as an adapter that links the F-box protein to CUL1.</text>
</comment>